<organism evidence="12 13">
    <name type="scientific">Macrostomum lignano</name>
    <dbReference type="NCBI Taxonomy" id="282301"/>
    <lineage>
        <taxon>Eukaryota</taxon>
        <taxon>Metazoa</taxon>
        <taxon>Spiralia</taxon>
        <taxon>Lophotrochozoa</taxon>
        <taxon>Platyhelminthes</taxon>
        <taxon>Rhabditophora</taxon>
        <taxon>Macrostomorpha</taxon>
        <taxon>Macrostomida</taxon>
        <taxon>Macrostomidae</taxon>
        <taxon>Macrostomum</taxon>
    </lineage>
</organism>
<feature type="compositionally biased region" description="Polar residues" evidence="11">
    <location>
        <begin position="492"/>
        <end position="504"/>
    </location>
</feature>
<evidence type="ECO:0000313" key="12">
    <source>
        <dbReference type="EMBL" id="PAA86876.1"/>
    </source>
</evidence>
<comment type="subcellular location">
    <subcellularLocation>
        <location evidence="1">Cell membrane</location>
    </subcellularLocation>
    <subcellularLocation>
        <location evidence="2">Cytoplasm</location>
    </subcellularLocation>
</comment>
<dbReference type="SMART" id="SM00390">
    <property type="entry name" value="GoLoco"/>
    <property type="match status" value="2"/>
</dbReference>
<evidence type="ECO:0000256" key="5">
    <source>
        <dbReference type="ARBA" id="ARBA00022490"/>
    </source>
</evidence>
<evidence type="ECO:0000256" key="1">
    <source>
        <dbReference type="ARBA" id="ARBA00004236"/>
    </source>
</evidence>
<keyword evidence="9" id="KW-0472">Membrane</keyword>
<dbReference type="InterPro" id="IPR019734">
    <property type="entry name" value="TPR_rpt"/>
</dbReference>
<keyword evidence="6" id="KW-0597">Phosphoprotein</keyword>
<feature type="compositionally biased region" description="Basic and acidic residues" evidence="11">
    <location>
        <begin position="242"/>
        <end position="251"/>
    </location>
</feature>
<evidence type="ECO:0000256" key="8">
    <source>
        <dbReference type="ARBA" id="ARBA00022803"/>
    </source>
</evidence>
<protein>
    <submittedName>
        <fullName evidence="12">Uncharacterized protein</fullName>
    </submittedName>
</protein>
<dbReference type="GO" id="GO:0000132">
    <property type="term" value="P:establishment of mitotic spindle orientation"/>
    <property type="evidence" value="ECO:0007669"/>
    <property type="project" value="TreeGrafter"/>
</dbReference>
<keyword evidence="13" id="KW-1185">Reference proteome</keyword>
<dbReference type="EMBL" id="NIVC01000260">
    <property type="protein sequence ID" value="PAA86876.1"/>
    <property type="molecule type" value="Genomic_DNA"/>
</dbReference>
<dbReference type="AlphaFoldDB" id="A0A267GLH8"/>
<accession>A0A267GLH8</accession>
<dbReference type="PROSITE" id="PS50005">
    <property type="entry name" value="TPR"/>
    <property type="match status" value="1"/>
</dbReference>
<keyword evidence="8 10" id="KW-0802">TPR repeat</keyword>
<dbReference type="PANTHER" id="PTHR45954:SF1">
    <property type="entry name" value="LD33695P"/>
    <property type="match status" value="1"/>
</dbReference>
<feature type="region of interest" description="Disordered" evidence="11">
    <location>
        <begin position="242"/>
        <end position="274"/>
    </location>
</feature>
<reference evidence="12 13" key="1">
    <citation type="submission" date="2017-06" db="EMBL/GenBank/DDBJ databases">
        <title>A platform for efficient transgenesis in Macrostomum lignano, a flatworm model organism for stem cell research.</title>
        <authorList>
            <person name="Berezikov E."/>
        </authorList>
    </citation>
    <scope>NUCLEOTIDE SEQUENCE [LARGE SCALE GENOMIC DNA]</scope>
    <source>
        <strain evidence="12">DV1</strain>
        <tissue evidence="12">Whole organism</tissue>
    </source>
</reference>
<dbReference type="GO" id="GO:0005938">
    <property type="term" value="C:cell cortex"/>
    <property type="evidence" value="ECO:0007669"/>
    <property type="project" value="TreeGrafter"/>
</dbReference>
<feature type="region of interest" description="Disordered" evidence="11">
    <location>
        <begin position="1"/>
        <end position="28"/>
    </location>
</feature>
<keyword evidence="4" id="KW-1003">Cell membrane</keyword>
<proteinExistence type="inferred from homology"/>
<dbReference type="SMART" id="SM00028">
    <property type="entry name" value="TPR"/>
    <property type="match status" value="6"/>
</dbReference>
<dbReference type="InterPro" id="IPR003109">
    <property type="entry name" value="GoLoco_motif"/>
</dbReference>
<evidence type="ECO:0000256" key="11">
    <source>
        <dbReference type="SAM" id="MobiDB-lite"/>
    </source>
</evidence>
<evidence type="ECO:0000256" key="9">
    <source>
        <dbReference type="ARBA" id="ARBA00023136"/>
    </source>
</evidence>
<name>A0A267GLH8_9PLAT</name>
<dbReference type="Proteomes" id="UP000215902">
    <property type="component" value="Unassembled WGS sequence"/>
</dbReference>
<feature type="region of interest" description="Disordered" evidence="11">
    <location>
        <begin position="175"/>
        <end position="230"/>
    </location>
</feature>
<feature type="compositionally biased region" description="Polar residues" evidence="11">
    <location>
        <begin position="14"/>
        <end position="28"/>
    </location>
</feature>
<feature type="non-terminal residue" evidence="12">
    <location>
        <position position="1"/>
    </location>
</feature>
<feature type="compositionally biased region" description="Low complexity" evidence="11">
    <location>
        <begin position="187"/>
        <end position="203"/>
    </location>
</feature>
<dbReference type="OrthoDB" id="286233at2759"/>
<dbReference type="Pfam" id="PF02188">
    <property type="entry name" value="GoLoco"/>
    <property type="match status" value="1"/>
</dbReference>
<evidence type="ECO:0000256" key="6">
    <source>
        <dbReference type="ARBA" id="ARBA00022553"/>
    </source>
</evidence>
<evidence type="ECO:0000256" key="10">
    <source>
        <dbReference type="PROSITE-ProRule" id="PRU00339"/>
    </source>
</evidence>
<evidence type="ECO:0000256" key="3">
    <source>
        <dbReference type="ARBA" id="ARBA00006600"/>
    </source>
</evidence>
<dbReference type="InterPro" id="IPR011990">
    <property type="entry name" value="TPR-like_helical_dom_sf"/>
</dbReference>
<feature type="repeat" description="TPR" evidence="10">
    <location>
        <begin position="75"/>
        <end position="108"/>
    </location>
</feature>
<dbReference type="PANTHER" id="PTHR45954">
    <property type="entry name" value="LD33695P"/>
    <property type="match status" value="1"/>
</dbReference>
<dbReference type="Gene3D" id="1.25.40.10">
    <property type="entry name" value="Tetratricopeptide repeat domain"/>
    <property type="match status" value="2"/>
</dbReference>
<evidence type="ECO:0000256" key="4">
    <source>
        <dbReference type="ARBA" id="ARBA00022475"/>
    </source>
</evidence>
<dbReference type="GO" id="GO:0001965">
    <property type="term" value="F:G-protein alpha-subunit binding"/>
    <property type="evidence" value="ECO:0007669"/>
    <property type="project" value="TreeGrafter"/>
</dbReference>
<dbReference type="GO" id="GO:0005886">
    <property type="term" value="C:plasma membrane"/>
    <property type="evidence" value="ECO:0007669"/>
    <property type="project" value="UniProtKB-SubCell"/>
</dbReference>
<gene>
    <name evidence="12" type="ORF">BOX15_Mlig034556g1</name>
</gene>
<evidence type="ECO:0000256" key="2">
    <source>
        <dbReference type="ARBA" id="ARBA00004496"/>
    </source>
</evidence>
<evidence type="ECO:0000313" key="13">
    <source>
        <dbReference type="Proteomes" id="UP000215902"/>
    </source>
</evidence>
<dbReference type="STRING" id="282301.A0A267GLH8"/>
<keyword evidence="5" id="KW-0963">Cytoplasm</keyword>
<evidence type="ECO:0000256" key="7">
    <source>
        <dbReference type="ARBA" id="ARBA00022737"/>
    </source>
</evidence>
<feature type="region of interest" description="Disordered" evidence="11">
    <location>
        <begin position="492"/>
        <end position="524"/>
    </location>
</feature>
<comment type="similarity">
    <text evidence="3">Belongs to the GPSM family.</text>
</comment>
<sequence>ANNSVAVKPKLQGTGDQHGTSAASPKSASGLNQQKCLELALEGEQLCKAGEHRRGQQLLLAALNGGIGKNRRVLSAVYSQLGNAYFHLGEYERAFDYHTLDLGLARSMSDKLGEAKASGNLATALKAMGSLSEAVLCCERQLELSKDAGDEVAQCRAHCNLASLLLAQGKRAGRHQSNAAATDKDQTNAAAATDNDQTNAAAATDKDQTNAASATDKDQTNAAAATDKDQTNAAAAIDKDQTNAAATEKDQPNAAASNRHQSNAETDADIGGDIDLPPAASQLLRRSIEHYRLGLDIAQRLKWPRQLTDTVARAWGCLGNAQYLLGELEDAIASQSERLALATAAGDLSGQRRAHCCLGNAKVLAGDLESAKSHYAQCLGLAAALDEPALQAQACWLLGNACTLTRDYPGTVEYHERHLSIADSLGDRVGACHSCWSLSNACTALARYDKALAYAERYLALCQELNDSQGVATARLSLADLKHMLAASNRQRSDQLTSLTTSTAEAPRRASLTAHSGGKDQSKTDQDAFLDLVSRCQSRRMNDQRATAPLPTAEEAFLDALARWQGCRLDDQRACLGGVGGSGGGGGSTLPQGDVFRSMAARRQQQQSRCGGGGGRGARFGLLSRLSFRKKR</sequence>
<keyword evidence="7" id="KW-0677">Repeat</keyword>
<dbReference type="Pfam" id="PF13176">
    <property type="entry name" value="TPR_7"/>
    <property type="match status" value="1"/>
</dbReference>
<feature type="compositionally biased region" description="Polar residues" evidence="11">
    <location>
        <begin position="254"/>
        <end position="265"/>
    </location>
</feature>
<dbReference type="PROSITE" id="PS50877">
    <property type="entry name" value="GOLOCO"/>
    <property type="match status" value="2"/>
</dbReference>
<comment type="caution">
    <text evidence="12">The sequence shown here is derived from an EMBL/GenBank/DDBJ whole genome shotgun (WGS) entry which is preliminary data.</text>
</comment>
<dbReference type="GO" id="GO:0005092">
    <property type="term" value="F:GDP-dissociation inhibitor activity"/>
    <property type="evidence" value="ECO:0007669"/>
    <property type="project" value="TreeGrafter"/>
</dbReference>
<dbReference type="InterPro" id="IPR052386">
    <property type="entry name" value="GPSM"/>
</dbReference>
<dbReference type="SUPFAM" id="SSF48452">
    <property type="entry name" value="TPR-like"/>
    <property type="match status" value="2"/>
</dbReference>